<dbReference type="Proteomes" id="UP000030351">
    <property type="component" value="Unassembled WGS sequence"/>
</dbReference>
<evidence type="ECO:0000256" key="3">
    <source>
        <dbReference type="ARBA" id="ARBA00023125"/>
    </source>
</evidence>
<dbReference type="SUPFAM" id="SSF109709">
    <property type="entry name" value="KorB DNA-binding domain-like"/>
    <property type="match status" value="1"/>
</dbReference>
<dbReference type="InterPro" id="IPR007324">
    <property type="entry name" value="Sugar-bd_dom_put"/>
</dbReference>
<gene>
    <name evidence="6" type="ORF">NG99_08090</name>
</gene>
<evidence type="ECO:0000256" key="2">
    <source>
        <dbReference type="ARBA" id="ARBA00023015"/>
    </source>
</evidence>
<dbReference type="InterPro" id="IPR036388">
    <property type="entry name" value="WH-like_DNA-bd_sf"/>
</dbReference>
<proteinExistence type="inferred from homology"/>
<dbReference type="STRING" id="371042.NG99_08090"/>
<dbReference type="InterPro" id="IPR037171">
    <property type="entry name" value="NagB/RpiA_transferase-like"/>
</dbReference>
<dbReference type="Gene3D" id="3.40.50.1360">
    <property type="match status" value="1"/>
</dbReference>
<keyword evidence="7" id="KW-1185">Reference proteome</keyword>
<comment type="caution">
    <text evidence="6">The sequence shown here is derived from an EMBL/GenBank/DDBJ whole genome shotgun (WGS) entry which is preliminary data.</text>
</comment>
<keyword evidence="3" id="KW-0238">DNA-binding</keyword>
<sequence>MQTRGATPSDKVIAEAAWLYYVKNLTQSEIAAKMKLSRPTVINYLRLAKAREIVSVRLSGDHFRLNDLADRLTQHFNLDEVNVIPGEGLSDESRLHEVCEAAAHILLNFVQPGDQLGVSWGSTLSLISDSVPFWSVENLTIRQLIGAMSNPLLPTAERCSIEIAHRLNAQCINLNVPAVCSSSELAAMLRAEPIIADQLSQLKNCNKAIFTVSPATRDGHVTQFNIVTEQEAERYITNGAAGIIAGRFINAEGEPMTGDVDARLMGIELTHLRQMSGLLVASGQEKLSAVIATLKGGFANHLVLDSLLAEAILAQQNA</sequence>
<name>A0A0A3Z687_9GAMM</name>
<dbReference type="eggNOG" id="COG2390">
    <property type="taxonomic scope" value="Bacteria"/>
</dbReference>
<evidence type="ECO:0000256" key="1">
    <source>
        <dbReference type="ARBA" id="ARBA00010466"/>
    </source>
</evidence>
<dbReference type="InterPro" id="IPR051054">
    <property type="entry name" value="SorC_transcr_regulators"/>
</dbReference>
<dbReference type="PANTHER" id="PTHR34294">
    <property type="entry name" value="TRANSCRIPTIONAL REGULATOR-RELATED"/>
    <property type="match status" value="1"/>
</dbReference>
<accession>A0A0A3Z687</accession>
<organism evidence="6 7">
    <name type="scientific">Erwinia typographi</name>
    <dbReference type="NCBI Taxonomy" id="371042"/>
    <lineage>
        <taxon>Bacteria</taxon>
        <taxon>Pseudomonadati</taxon>
        <taxon>Pseudomonadota</taxon>
        <taxon>Gammaproteobacteria</taxon>
        <taxon>Enterobacterales</taxon>
        <taxon>Erwiniaceae</taxon>
        <taxon>Erwinia</taxon>
    </lineage>
</organism>
<evidence type="ECO:0000313" key="7">
    <source>
        <dbReference type="Proteomes" id="UP000030351"/>
    </source>
</evidence>
<feature type="domain" description="Sugar-binding" evidence="5">
    <location>
        <begin position="64"/>
        <end position="314"/>
    </location>
</feature>
<keyword evidence="2" id="KW-0805">Transcription regulation</keyword>
<dbReference type="GO" id="GO:0003677">
    <property type="term" value="F:DNA binding"/>
    <property type="evidence" value="ECO:0007669"/>
    <property type="project" value="UniProtKB-KW"/>
</dbReference>
<evidence type="ECO:0000259" key="5">
    <source>
        <dbReference type="Pfam" id="PF04198"/>
    </source>
</evidence>
<keyword evidence="4" id="KW-0804">Transcription</keyword>
<dbReference type="EMBL" id="JRUQ01000027">
    <property type="protein sequence ID" value="KGT94567.1"/>
    <property type="molecule type" value="Genomic_DNA"/>
</dbReference>
<dbReference type="Pfam" id="PF04198">
    <property type="entry name" value="Sugar-bind"/>
    <property type="match status" value="1"/>
</dbReference>
<dbReference type="Gene3D" id="1.10.10.10">
    <property type="entry name" value="Winged helix-like DNA-binding domain superfamily/Winged helix DNA-binding domain"/>
    <property type="match status" value="1"/>
</dbReference>
<dbReference type="AlphaFoldDB" id="A0A0A3Z687"/>
<comment type="similarity">
    <text evidence="1">Belongs to the SorC transcriptional regulatory family.</text>
</comment>
<dbReference type="GO" id="GO:0030246">
    <property type="term" value="F:carbohydrate binding"/>
    <property type="evidence" value="ECO:0007669"/>
    <property type="project" value="InterPro"/>
</dbReference>
<dbReference type="SUPFAM" id="SSF100950">
    <property type="entry name" value="NagB/RpiA/CoA transferase-like"/>
    <property type="match status" value="1"/>
</dbReference>
<dbReference type="PANTHER" id="PTHR34294:SF1">
    <property type="entry name" value="TRANSCRIPTIONAL REGULATOR LSRR"/>
    <property type="match status" value="1"/>
</dbReference>
<protein>
    <submittedName>
        <fullName evidence="6">DeoR faimly transcriptional regulator</fullName>
    </submittedName>
</protein>
<reference evidence="6 7" key="1">
    <citation type="submission" date="2014-10" db="EMBL/GenBank/DDBJ databases">
        <title>Genome sequence of Erwinia typographi M043b.</title>
        <authorList>
            <person name="Chan K.-G."/>
            <person name="Tan W.-S."/>
        </authorList>
    </citation>
    <scope>NUCLEOTIDE SEQUENCE [LARGE SCALE GENOMIC DNA]</scope>
    <source>
        <strain evidence="6 7">M043b</strain>
    </source>
</reference>
<evidence type="ECO:0000313" key="6">
    <source>
        <dbReference type="EMBL" id="KGT94567.1"/>
    </source>
</evidence>
<evidence type="ECO:0000256" key="4">
    <source>
        <dbReference type="ARBA" id="ARBA00023163"/>
    </source>
</evidence>